<protein>
    <submittedName>
        <fullName evidence="3">DUF4350 domain-containing protein</fullName>
    </submittedName>
</protein>
<proteinExistence type="predicted"/>
<keyword evidence="1" id="KW-0812">Transmembrane</keyword>
<reference evidence="3 4" key="1">
    <citation type="journal article" date="2019" name="Int. J. Syst. Evol. Microbiol.">
        <title>The Global Catalogue of Microorganisms (GCM) 10K type strain sequencing project: providing services to taxonomists for standard genome sequencing and annotation.</title>
        <authorList>
            <consortium name="The Broad Institute Genomics Platform"/>
            <consortium name="The Broad Institute Genome Sequencing Center for Infectious Disease"/>
            <person name="Wu L."/>
            <person name="Ma J."/>
        </authorList>
    </citation>
    <scope>NUCLEOTIDE SEQUENCE [LARGE SCALE GENOMIC DNA]</scope>
    <source>
        <strain evidence="3 4">JCM 30072</strain>
    </source>
</reference>
<dbReference type="AlphaFoldDB" id="A0ABD5W065"/>
<dbReference type="Proteomes" id="UP001596445">
    <property type="component" value="Unassembled WGS sequence"/>
</dbReference>
<comment type="caution">
    <text evidence="3">The sequence shown here is derived from an EMBL/GenBank/DDBJ whole genome shotgun (WGS) entry which is preliminary data.</text>
</comment>
<keyword evidence="1" id="KW-1133">Transmembrane helix</keyword>
<gene>
    <name evidence="3" type="ORF">ACFQQG_12435</name>
</gene>
<evidence type="ECO:0000259" key="2">
    <source>
        <dbReference type="Pfam" id="PF14258"/>
    </source>
</evidence>
<name>A0ABD5W065_9EURY</name>
<dbReference type="EMBL" id="JBHSZI010000001">
    <property type="protein sequence ID" value="MFC7058821.1"/>
    <property type="molecule type" value="Genomic_DNA"/>
</dbReference>
<dbReference type="GeneID" id="76630891"/>
<keyword evidence="4" id="KW-1185">Reference proteome</keyword>
<dbReference type="RefSeq" id="WP_267161555.1">
    <property type="nucleotide sequence ID" value="NZ_CP112972.1"/>
</dbReference>
<feature type="domain" description="DUF4350" evidence="2">
    <location>
        <begin position="45"/>
        <end position="250"/>
    </location>
</feature>
<accession>A0ABD5W065</accession>
<dbReference type="InterPro" id="IPR025646">
    <property type="entry name" value="DUF4350"/>
</dbReference>
<evidence type="ECO:0000313" key="3">
    <source>
        <dbReference type="EMBL" id="MFC7058821.1"/>
    </source>
</evidence>
<evidence type="ECO:0000313" key="4">
    <source>
        <dbReference type="Proteomes" id="UP001596445"/>
    </source>
</evidence>
<keyword evidence="1" id="KW-0472">Membrane</keyword>
<feature type="transmembrane region" description="Helical" evidence="1">
    <location>
        <begin position="281"/>
        <end position="299"/>
    </location>
</feature>
<organism evidence="3 4">
    <name type="scientific">Halovenus salina</name>
    <dbReference type="NCBI Taxonomy" id="1510225"/>
    <lineage>
        <taxon>Archaea</taxon>
        <taxon>Methanobacteriati</taxon>
        <taxon>Methanobacteriota</taxon>
        <taxon>Stenosarchaea group</taxon>
        <taxon>Halobacteria</taxon>
        <taxon>Halobacteriales</taxon>
        <taxon>Haloarculaceae</taxon>
        <taxon>Halovenus</taxon>
    </lineage>
</organism>
<dbReference type="Pfam" id="PF14258">
    <property type="entry name" value="DUF4350"/>
    <property type="match status" value="1"/>
</dbReference>
<evidence type="ECO:0000256" key="1">
    <source>
        <dbReference type="SAM" id="Phobius"/>
    </source>
</evidence>
<dbReference type="Gene3D" id="3.40.50.880">
    <property type="match status" value="1"/>
</dbReference>
<dbReference type="InterPro" id="IPR029062">
    <property type="entry name" value="Class_I_gatase-like"/>
</dbReference>
<sequence>MTKPQWLPEGWNVSAPRMLLATLICSVLVALVVFATVSTTAFGLYNPTWEGTSDLREEISTERELDLLTDTAEYGSLVSDEAVAFIIAPDEEYDDEAAEQVRRFVERGGTAVVFENFETNGNALLSDLGAEARFDGRVLRDEEHYFRGPEMPVATTVENHTLTEGVDQLTLNLGTAIEPGNATVLVGTSEFAYLVEEPDTELDDEDELATYPVATVEPLGEGQVVAVGDPSITINAMVDESDNAVFLERLSQNSDRVVFDLSHQESVPPLTSAVLAVRETPLLQVLLGGVAIVAVAGVSRGRFRRTRKRLASTAVWGRLRRRAGLRTAPSGQVMTAEQRVRYLRREHPDWDDDRIERVVIAFNRTSEEEGKRE</sequence>